<dbReference type="CDD" id="cd02440">
    <property type="entry name" value="AdoMet_MTases"/>
    <property type="match status" value="1"/>
</dbReference>
<keyword evidence="1 5" id="KW-0489">Methyltransferase</keyword>
<gene>
    <name evidence="5" type="ORF">CUJ86_01635</name>
</gene>
<reference evidence="5 6" key="1">
    <citation type="submission" date="2017-11" db="EMBL/GenBank/DDBJ databases">
        <title>Isolation and Characterization of Methanofollis Species from Methane Seep Offshore SW Taiwan.</title>
        <authorList>
            <person name="Teng N.-H."/>
            <person name="Lai M.-C."/>
            <person name="Chen S.-C."/>
        </authorList>
    </citation>
    <scope>NUCLEOTIDE SEQUENCE [LARGE SCALE GENOMIC DNA]</scope>
    <source>
        <strain evidence="5 6">FWC-SCC2</strain>
    </source>
</reference>
<feature type="domain" description="Methyltransferase" evidence="4">
    <location>
        <begin position="42"/>
        <end position="140"/>
    </location>
</feature>
<organism evidence="5 6">
    <name type="scientific">Methanofollis fontis</name>
    <dbReference type="NCBI Taxonomy" id="2052832"/>
    <lineage>
        <taxon>Archaea</taxon>
        <taxon>Methanobacteriati</taxon>
        <taxon>Methanobacteriota</taxon>
        <taxon>Stenosarchaea group</taxon>
        <taxon>Methanomicrobia</taxon>
        <taxon>Methanomicrobiales</taxon>
        <taxon>Methanomicrobiaceae</taxon>
        <taxon>Methanofollis</taxon>
    </lineage>
</organism>
<dbReference type="GO" id="GO:0032259">
    <property type="term" value="P:methylation"/>
    <property type="evidence" value="ECO:0007669"/>
    <property type="project" value="UniProtKB-KW"/>
</dbReference>
<dbReference type="Gene3D" id="3.40.50.150">
    <property type="entry name" value="Vaccinia Virus protein VP39"/>
    <property type="match status" value="1"/>
</dbReference>
<evidence type="ECO:0000313" key="5">
    <source>
        <dbReference type="EMBL" id="TAJ45460.1"/>
    </source>
</evidence>
<dbReference type="PANTHER" id="PTHR43464">
    <property type="entry name" value="METHYLTRANSFERASE"/>
    <property type="match status" value="1"/>
</dbReference>
<dbReference type="Pfam" id="PF13649">
    <property type="entry name" value="Methyltransf_25"/>
    <property type="match status" value="1"/>
</dbReference>
<protein>
    <submittedName>
        <fullName evidence="5">SAM-dependent methyltransferase</fullName>
    </submittedName>
</protein>
<dbReference type="EMBL" id="PGCL01000001">
    <property type="protein sequence ID" value="TAJ45460.1"/>
    <property type="molecule type" value="Genomic_DNA"/>
</dbReference>
<dbReference type="InterPro" id="IPR029063">
    <property type="entry name" value="SAM-dependent_MTases_sf"/>
</dbReference>
<dbReference type="AlphaFoldDB" id="A0A483CWA9"/>
<keyword evidence="3" id="KW-0949">S-adenosyl-L-methionine</keyword>
<name>A0A483CWA9_9EURY</name>
<accession>A0A483CWA9</accession>
<dbReference type="GO" id="GO:0008168">
    <property type="term" value="F:methyltransferase activity"/>
    <property type="evidence" value="ECO:0007669"/>
    <property type="project" value="UniProtKB-KW"/>
</dbReference>
<evidence type="ECO:0000256" key="3">
    <source>
        <dbReference type="ARBA" id="ARBA00022691"/>
    </source>
</evidence>
<evidence type="ECO:0000259" key="4">
    <source>
        <dbReference type="Pfam" id="PF13649"/>
    </source>
</evidence>
<keyword evidence="6" id="KW-1185">Reference proteome</keyword>
<proteinExistence type="predicted"/>
<dbReference type="PANTHER" id="PTHR43464:SF19">
    <property type="entry name" value="UBIQUINONE BIOSYNTHESIS O-METHYLTRANSFERASE, MITOCHONDRIAL"/>
    <property type="match status" value="1"/>
</dbReference>
<keyword evidence="2 5" id="KW-0808">Transferase</keyword>
<sequence length="191" mass="20702">MEMGGHHVCPASHAGLLDHPLRRLLHPPERILGPYIRPGDTVIDIGCGSGFFTRPMARMVGDEGCVIAADLQQGMLERLRVRAGGEGVLGRIRLHRTSSDSLDLAALPPVDFALAFYVVHEVPDVRRFFREVAAALRPGGMMLVVEPVFHVGEGEFAETVRTAQGAGFLLEGAPRILFGRTALLRLPHAEG</sequence>
<dbReference type="Proteomes" id="UP000292580">
    <property type="component" value="Unassembled WGS sequence"/>
</dbReference>
<comment type="caution">
    <text evidence="5">The sequence shown here is derived from an EMBL/GenBank/DDBJ whole genome shotgun (WGS) entry which is preliminary data.</text>
</comment>
<dbReference type="InterPro" id="IPR041698">
    <property type="entry name" value="Methyltransf_25"/>
</dbReference>
<evidence type="ECO:0000313" key="6">
    <source>
        <dbReference type="Proteomes" id="UP000292580"/>
    </source>
</evidence>
<evidence type="ECO:0000256" key="2">
    <source>
        <dbReference type="ARBA" id="ARBA00022679"/>
    </source>
</evidence>
<dbReference type="SUPFAM" id="SSF53335">
    <property type="entry name" value="S-adenosyl-L-methionine-dependent methyltransferases"/>
    <property type="match status" value="1"/>
</dbReference>
<evidence type="ECO:0000256" key="1">
    <source>
        <dbReference type="ARBA" id="ARBA00022603"/>
    </source>
</evidence>